<comment type="caution">
    <text evidence="1">The sequence shown here is derived from an EMBL/GenBank/DDBJ whole genome shotgun (WGS) entry which is preliminary data.</text>
</comment>
<dbReference type="RefSeq" id="WP_189378743.1">
    <property type="nucleotide sequence ID" value="NZ_BNAH01000011.1"/>
</dbReference>
<sequence length="110" mass="12812">MQRTSFLFTILLPLLLIGLLFSYPVSSKPKTTTLFAKTPEGFIKAKIKNETFEELACYIAIDGFKKKFRLSGNMESKWVAATDKRFAYTSFSTWCDYIEFYPQYKKYKLG</sequence>
<dbReference type="Proteomes" id="UP000626370">
    <property type="component" value="Unassembled WGS sequence"/>
</dbReference>
<dbReference type="EMBL" id="BNAH01000011">
    <property type="protein sequence ID" value="GHE95721.1"/>
    <property type="molecule type" value="Genomic_DNA"/>
</dbReference>
<organism evidence="1 2">
    <name type="scientific">Thalassotalea profundi</name>
    <dbReference type="NCBI Taxonomy" id="2036687"/>
    <lineage>
        <taxon>Bacteria</taxon>
        <taxon>Pseudomonadati</taxon>
        <taxon>Pseudomonadota</taxon>
        <taxon>Gammaproteobacteria</taxon>
        <taxon>Alteromonadales</taxon>
        <taxon>Colwelliaceae</taxon>
        <taxon>Thalassotalea</taxon>
    </lineage>
</organism>
<proteinExistence type="predicted"/>
<evidence type="ECO:0000313" key="1">
    <source>
        <dbReference type="EMBL" id="GHE95721.1"/>
    </source>
</evidence>
<name>A0ABQ3IXC8_9GAMM</name>
<gene>
    <name evidence="1" type="ORF">GCM10011501_26580</name>
</gene>
<reference evidence="2" key="1">
    <citation type="journal article" date="2019" name="Int. J. Syst. Evol. Microbiol.">
        <title>The Global Catalogue of Microorganisms (GCM) 10K type strain sequencing project: providing services to taxonomists for standard genome sequencing and annotation.</title>
        <authorList>
            <consortium name="The Broad Institute Genomics Platform"/>
            <consortium name="The Broad Institute Genome Sequencing Center for Infectious Disease"/>
            <person name="Wu L."/>
            <person name="Ma J."/>
        </authorList>
    </citation>
    <scope>NUCLEOTIDE SEQUENCE [LARGE SCALE GENOMIC DNA]</scope>
    <source>
        <strain evidence="2">CGMCC 1.15922</strain>
    </source>
</reference>
<keyword evidence="2" id="KW-1185">Reference proteome</keyword>
<protein>
    <submittedName>
        <fullName evidence="1">Uncharacterized protein</fullName>
    </submittedName>
</protein>
<accession>A0ABQ3IXC8</accession>
<evidence type="ECO:0000313" key="2">
    <source>
        <dbReference type="Proteomes" id="UP000626370"/>
    </source>
</evidence>